<proteinExistence type="predicted"/>
<organism evidence="3 4">
    <name type="scientific">Babesia duncani</name>
    <dbReference type="NCBI Taxonomy" id="323732"/>
    <lineage>
        <taxon>Eukaryota</taxon>
        <taxon>Sar</taxon>
        <taxon>Alveolata</taxon>
        <taxon>Apicomplexa</taxon>
        <taxon>Aconoidasida</taxon>
        <taxon>Piroplasmida</taxon>
        <taxon>Babesiidae</taxon>
        <taxon>Babesia</taxon>
    </lineage>
</organism>
<evidence type="ECO:0000256" key="2">
    <source>
        <dbReference type="SAM" id="SignalP"/>
    </source>
</evidence>
<gene>
    <name evidence="3" type="ORF">BdWA1_003073</name>
</gene>
<keyword evidence="4" id="KW-1185">Reference proteome</keyword>
<dbReference type="Proteomes" id="UP001214638">
    <property type="component" value="Unassembled WGS sequence"/>
</dbReference>
<feature type="signal peptide" evidence="2">
    <location>
        <begin position="1"/>
        <end position="20"/>
    </location>
</feature>
<dbReference type="GeneID" id="94337370"/>
<protein>
    <submittedName>
        <fullName evidence="3">Uncharacterized protein</fullName>
    </submittedName>
</protein>
<evidence type="ECO:0000313" key="3">
    <source>
        <dbReference type="EMBL" id="KAK2195397.1"/>
    </source>
</evidence>
<comment type="caution">
    <text evidence="3">The sequence shown here is derived from an EMBL/GenBank/DDBJ whole genome shotgun (WGS) entry which is preliminary data.</text>
</comment>
<dbReference type="KEGG" id="bdw:94337370"/>
<reference evidence="3" key="1">
    <citation type="journal article" date="2023" name="Nat. Microbiol.">
        <title>Babesia duncani multi-omics identifies virulence factors and drug targets.</title>
        <authorList>
            <person name="Singh P."/>
            <person name="Lonardi S."/>
            <person name="Liang Q."/>
            <person name="Vydyam P."/>
            <person name="Khabirova E."/>
            <person name="Fang T."/>
            <person name="Gihaz S."/>
            <person name="Thekkiniath J."/>
            <person name="Munshi M."/>
            <person name="Abel S."/>
            <person name="Ciampossin L."/>
            <person name="Batugedara G."/>
            <person name="Gupta M."/>
            <person name="Lu X.M."/>
            <person name="Lenz T."/>
            <person name="Chakravarty S."/>
            <person name="Cornillot E."/>
            <person name="Hu Y."/>
            <person name="Ma W."/>
            <person name="Gonzalez L.M."/>
            <person name="Sanchez S."/>
            <person name="Estrada K."/>
            <person name="Sanchez-Flores A."/>
            <person name="Montero E."/>
            <person name="Harb O.S."/>
            <person name="Le Roch K.G."/>
            <person name="Mamoun C.B."/>
        </authorList>
    </citation>
    <scope>NUCLEOTIDE SEQUENCE</scope>
    <source>
        <strain evidence="3">WA1</strain>
    </source>
</reference>
<dbReference type="EMBL" id="JALLKP010000004">
    <property type="protein sequence ID" value="KAK2195397.1"/>
    <property type="molecule type" value="Genomic_DNA"/>
</dbReference>
<sequence length="207" mass="23663">MRISTLKLLALAFAIRATSGEDTGENPEPIEPLKLSQGAQKVLEDEKSLEKAKELEKEIQRKQDELNSEINPSKSDRLHELLSRRNELLIKIASVAKTYRLDHDQRHPREFVFWGLFADLRDNPIILIVKNNSDVGRNASQFAQLEGLKDIFNGIVSPCSVLANTREQNLESEKRNDFSMEQQILDGMEPSKRLNYGTLRCRKCACR</sequence>
<feature type="region of interest" description="Disordered" evidence="1">
    <location>
        <begin position="20"/>
        <end position="48"/>
    </location>
</feature>
<accession>A0AAD9PIC9</accession>
<evidence type="ECO:0000313" key="4">
    <source>
        <dbReference type="Proteomes" id="UP001214638"/>
    </source>
</evidence>
<name>A0AAD9PIC9_9APIC</name>
<dbReference type="AlphaFoldDB" id="A0AAD9PIC9"/>
<dbReference type="RefSeq" id="XP_067802240.1">
    <property type="nucleotide sequence ID" value="XM_067948089.1"/>
</dbReference>
<evidence type="ECO:0000256" key="1">
    <source>
        <dbReference type="SAM" id="MobiDB-lite"/>
    </source>
</evidence>
<feature type="chain" id="PRO_5042224867" evidence="2">
    <location>
        <begin position="21"/>
        <end position="207"/>
    </location>
</feature>
<keyword evidence="2" id="KW-0732">Signal</keyword>